<evidence type="ECO:0000256" key="1">
    <source>
        <dbReference type="ARBA" id="ARBA00022786"/>
    </source>
</evidence>
<dbReference type="Proteomes" id="UP000504604">
    <property type="component" value="Unplaced"/>
</dbReference>
<dbReference type="RefSeq" id="XP_020546934.1">
    <property type="nucleotide sequence ID" value="XM_020691275.1"/>
</dbReference>
<keyword evidence="3" id="KW-1185">Reference proteome</keyword>
<accession>A0A8M8USL7</accession>
<organism evidence="3 4">
    <name type="scientific">Sesamum indicum</name>
    <name type="common">Oriental sesame</name>
    <name type="synonym">Sesamum orientale</name>
    <dbReference type="NCBI Taxonomy" id="4182"/>
    <lineage>
        <taxon>Eukaryota</taxon>
        <taxon>Viridiplantae</taxon>
        <taxon>Streptophyta</taxon>
        <taxon>Embryophyta</taxon>
        <taxon>Tracheophyta</taxon>
        <taxon>Spermatophyta</taxon>
        <taxon>Magnoliopsida</taxon>
        <taxon>eudicotyledons</taxon>
        <taxon>Gunneridae</taxon>
        <taxon>Pentapetalae</taxon>
        <taxon>asterids</taxon>
        <taxon>lamiids</taxon>
        <taxon>Lamiales</taxon>
        <taxon>Pedaliaceae</taxon>
        <taxon>Sesamum</taxon>
    </lineage>
</organism>
<dbReference type="InterPro" id="IPR024729">
    <property type="entry name" value="USP7_ICP0-binding_dom"/>
</dbReference>
<sequence length="131" mass="15485">MFVILQVIHFRCLERSEKDEFCLQLSKLDSYDEVVKRVANQLGVDDPSKLRLTLHNIYSHRPKAHPITYRGLENLLEMLLHYDQVIHFRSLETPEKDEFCLQLLSTFSPWKGLKRMNFVYNCYPLSLLGKA</sequence>
<evidence type="ECO:0000259" key="2">
    <source>
        <dbReference type="Pfam" id="PF12436"/>
    </source>
</evidence>
<reference evidence="4" key="1">
    <citation type="submission" date="2025-08" db="UniProtKB">
        <authorList>
            <consortium name="RefSeq"/>
        </authorList>
    </citation>
    <scope>IDENTIFICATION</scope>
</reference>
<dbReference type="KEGG" id="sind:105179280"/>
<dbReference type="OrthoDB" id="289038at2759"/>
<evidence type="ECO:0000313" key="3">
    <source>
        <dbReference type="Proteomes" id="UP000504604"/>
    </source>
</evidence>
<dbReference type="GO" id="GO:0140096">
    <property type="term" value="F:catalytic activity, acting on a protein"/>
    <property type="evidence" value="ECO:0007669"/>
    <property type="project" value="UniProtKB-ARBA"/>
</dbReference>
<protein>
    <submittedName>
        <fullName evidence="4">Ubiquitin carboxyl-terminal hydrolase 13-like</fullName>
    </submittedName>
</protein>
<feature type="domain" description="Ubiquitin carboxyl-terminal hydrolase 7 ICP0-binding" evidence="2">
    <location>
        <begin position="6"/>
        <end position="79"/>
    </location>
</feature>
<dbReference type="Pfam" id="PF12436">
    <property type="entry name" value="USP7_ICP0_bdg"/>
    <property type="match status" value="1"/>
</dbReference>
<proteinExistence type="predicted"/>
<dbReference type="AlphaFoldDB" id="A0A8M8USL7"/>
<evidence type="ECO:0000313" key="4">
    <source>
        <dbReference type="RefSeq" id="XP_020546934.1"/>
    </source>
</evidence>
<name>A0A8M8USL7_SESIN</name>
<gene>
    <name evidence="4" type="primary">LOC105179280</name>
</gene>
<keyword evidence="1" id="KW-0833">Ubl conjugation pathway</keyword>
<dbReference type="GeneID" id="105179280"/>
<dbReference type="Gene3D" id="3.10.20.90">
    <property type="entry name" value="Phosphatidylinositol 3-kinase Catalytic Subunit, Chain A, domain 1"/>
    <property type="match status" value="1"/>
</dbReference>